<name>A0A3S9N0Y2_9FLAO</name>
<dbReference type="RefSeq" id="WP_126448775.1">
    <property type="nucleotide sequence ID" value="NZ_CP034549.1"/>
</dbReference>
<dbReference type="AlphaFoldDB" id="A0A3S9N0Y2"/>
<dbReference type="EMBL" id="CP034549">
    <property type="protein sequence ID" value="AZQ45067.1"/>
    <property type="molecule type" value="Genomic_DNA"/>
</dbReference>
<dbReference type="NCBIfam" id="TIGR00778">
    <property type="entry name" value="ahpD_dom"/>
    <property type="match status" value="1"/>
</dbReference>
<dbReference type="PANTHER" id="PTHR35446">
    <property type="entry name" value="SI:CH211-175M2.5"/>
    <property type="match status" value="1"/>
</dbReference>
<evidence type="ECO:0000313" key="2">
    <source>
        <dbReference type="EMBL" id="AZQ45067.1"/>
    </source>
</evidence>
<organism evidence="2 3">
    <name type="scientific">Nonlabens ponticola</name>
    <dbReference type="NCBI Taxonomy" id="2496866"/>
    <lineage>
        <taxon>Bacteria</taxon>
        <taxon>Pseudomonadati</taxon>
        <taxon>Bacteroidota</taxon>
        <taxon>Flavobacteriia</taxon>
        <taxon>Flavobacteriales</taxon>
        <taxon>Flavobacteriaceae</taxon>
        <taxon>Nonlabens</taxon>
    </lineage>
</organism>
<dbReference type="Proteomes" id="UP000279600">
    <property type="component" value="Chromosome"/>
</dbReference>
<protein>
    <submittedName>
        <fullName evidence="2">Carboxymuconolactone decarboxylase family protein</fullName>
    </submittedName>
</protein>
<dbReference type="KEGG" id="noj:EJ995_12810"/>
<feature type="domain" description="Carboxymuconolactone decarboxylase-like" evidence="1">
    <location>
        <begin position="50"/>
        <end position="108"/>
    </location>
</feature>
<dbReference type="InterPro" id="IPR029032">
    <property type="entry name" value="AhpD-like"/>
</dbReference>
<dbReference type="PANTHER" id="PTHR35446:SF3">
    <property type="entry name" value="CMD DOMAIN-CONTAINING PROTEIN"/>
    <property type="match status" value="1"/>
</dbReference>
<dbReference type="SUPFAM" id="SSF69118">
    <property type="entry name" value="AhpD-like"/>
    <property type="match status" value="1"/>
</dbReference>
<dbReference type="GO" id="GO:0051920">
    <property type="term" value="F:peroxiredoxin activity"/>
    <property type="evidence" value="ECO:0007669"/>
    <property type="project" value="InterPro"/>
</dbReference>
<proteinExistence type="predicted"/>
<gene>
    <name evidence="2" type="ORF">EJ995_12810</name>
</gene>
<dbReference type="InterPro" id="IPR003779">
    <property type="entry name" value="CMD-like"/>
</dbReference>
<keyword evidence="3" id="KW-1185">Reference proteome</keyword>
<sequence length="182" mass="19904">MSYLNVPSREDVSPANQAIFDNLEKKIGFVPNLYATYAHSEFGLNNLLQLGGAPSSLSNKEQQIVNLTVSQVNNCDYCLAAHTAMGKGAGFNDDQILEIRTGHASFNEKYDALAALSKNITENRGYADELHVTNFLEAGYTKENLVDVILKVGEKTISNYLHNLTKVPVDFPAAPSLKPELA</sequence>
<dbReference type="InterPro" id="IPR004675">
    <property type="entry name" value="AhpD_core"/>
</dbReference>
<dbReference type="Gene3D" id="1.20.1290.10">
    <property type="entry name" value="AhpD-like"/>
    <property type="match status" value="1"/>
</dbReference>
<dbReference type="OrthoDB" id="9808310at2"/>
<dbReference type="Pfam" id="PF02627">
    <property type="entry name" value="CMD"/>
    <property type="match status" value="1"/>
</dbReference>
<accession>A0A3S9N0Y2</accession>
<evidence type="ECO:0000313" key="3">
    <source>
        <dbReference type="Proteomes" id="UP000279600"/>
    </source>
</evidence>
<reference evidence="2 3" key="1">
    <citation type="submission" date="2018-12" db="EMBL/GenBank/DDBJ databases">
        <title>Complete genome of Nonlabens sp. MJ115.</title>
        <authorList>
            <person name="Choi H.S."/>
            <person name="Jung J."/>
        </authorList>
    </citation>
    <scope>NUCLEOTIDE SEQUENCE [LARGE SCALE GENOMIC DNA]</scope>
    <source>
        <strain evidence="2 3">MJ115</strain>
    </source>
</reference>
<evidence type="ECO:0000259" key="1">
    <source>
        <dbReference type="Pfam" id="PF02627"/>
    </source>
</evidence>